<keyword evidence="2" id="KW-1185">Reference proteome</keyword>
<gene>
    <name evidence="1" type="ORF">OW763_14195</name>
</gene>
<dbReference type="RefSeq" id="WP_268041841.1">
    <property type="nucleotide sequence ID" value="NZ_JAPQER010000007.1"/>
</dbReference>
<proteinExistence type="predicted"/>
<evidence type="ECO:0000313" key="2">
    <source>
        <dbReference type="Proteomes" id="UP001078443"/>
    </source>
</evidence>
<protein>
    <submittedName>
        <fullName evidence="1">TIGR02556 family CRISPR-associated protein</fullName>
    </submittedName>
</protein>
<dbReference type="EMBL" id="JAPQER010000007">
    <property type="protein sequence ID" value="MCY6485481.1"/>
    <property type="molecule type" value="Genomic_DNA"/>
</dbReference>
<dbReference type="InterPro" id="IPR013389">
    <property type="entry name" value="CRISPR-assoc_prot_Cas8b"/>
</dbReference>
<accession>A0ABT4D2L5</accession>
<dbReference type="Proteomes" id="UP001078443">
    <property type="component" value="Unassembled WGS sequence"/>
</dbReference>
<sequence length="605" mass="71400">MEIVKKIGEVTTNTDNLLEVFIQDVSGNGRYNNGLEIILDESKDKFIYKGINLIQYDDKNKLKYLYRSGSSRGTDITPTAKVTDIEKTFNNKILKAFPEAIKFCDENFNDEKQILVCIKDVLNDNKETILQDLKNQCENIPKKEGIFITVALETSKGKKYIGDFKVFNKKIIDDALKKFHYSETYKKEVYKDKAVCSLCRQKKEDIFGLVGIFPFYTIDKQGYISGGFDYEKAWRNYPVCKECAVKLESGKRYLDDNLTFTFYGRKYYLIPKPIFEKDLPKVLKNYKNLNSEDVKDVRNKYAGVEENTFRFLAKQQNNISYDLMFIEKNNSALNILLNIEEVAPSRFKKIFSSLDEIRNMEFFENKKVSFQLLNNIFTRDNYNRYFLETIDKIISNNKLDYKFLMRFFNEYIIEAFKRFEKDERSKEKDSYNTATFRVFGFIYFIEYLNLFKNRKEDIEMSIENTIWNIEDYSSKKEVFNAFFKEANPFFDTNSKKAVFLTGYVAKKLLNIQFVKEQRKPFIPRLKGLKLNKKDIKRLIPEIQNKLSEYDSAYYDEIFNIISEYIVASNGLSNLSDLDIPMFFSMGMNMDKNFVITKSKDENELN</sequence>
<reference evidence="1" key="1">
    <citation type="submission" date="2022-12" db="EMBL/GenBank/DDBJ databases">
        <authorList>
            <person name="Wang J."/>
        </authorList>
    </citation>
    <scope>NUCLEOTIDE SEQUENCE</scope>
    <source>
        <strain evidence="1">HY-45-18</strain>
    </source>
</reference>
<dbReference type="InterPro" id="IPR013420">
    <property type="entry name" value="CRISPR-assoc_prot_Cas8b/Csh1_C"/>
</dbReference>
<comment type="caution">
    <text evidence="1">The sequence shown here is derived from an EMBL/GenBank/DDBJ whole genome shotgun (WGS) entry which is preliminary data.</text>
</comment>
<dbReference type="Pfam" id="PF09484">
    <property type="entry name" value="Cas_TM1802"/>
    <property type="match status" value="1"/>
</dbReference>
<name>A0ABT4D2L5_9CLOT</name>
<evidence type="ECO:0000313" key="1">
    <source>
        <dbReference type="EMBL" id="MCY6485481.1"/>
    </source>
</evidence>
<dbReference type="NCBIfam" id="TIGR02591">
    <property type="entry name" value="cas_Csh1"/>
    <property type="match status" value="1"/>
</dbReference>
<dbReference type="NCBIfam" id="TIGR02556">
    <property type="entry name" value="cas_TM1802"/>
    <property type="match status" value="1"/>
</dbReference>
<organism evidence="1 2">
    <name type="scientific">Clostridium aestuarii</name>
    <dbReference type="NCBI Taxonomy" id="338193"/>
    <lineage>
        <taxon>Bacteria</taxon>
        <taxon>Bacillati</taxon>
        <taxon>Bacillota</taxon>
        <taxon>Clostridia</taxon>
        <taxon>Eubacteriales</taxon>
        <taxon>Clostridiaceae</taxon>
        <taxon>Clostridium</taxon>
    </lineage>
</organism>